<gene>
    <name evidence="2" type="ORF">M3I41_00685</name>
</gene>
<feature type="transmembrane region" description="Helical" evidence="1">
    <location>
        <begin position="210"/>
        <end position="230"/>
    </location>
</feature>
<feature type="transmembrane region" description="Helical" evidence="1">
    <location>
        <begin position="23"/>
        <end position="44"/>
    </location>
</feature>
<evidence type="ECO:0000256" key="1">
    <source>
        <dbReference type="SAM" id="Phobius"/>
    </source>
</evidence>
<dbReference type="EMBL" id="CP097095">
    <property type="protein sequence ID" value="UQF79830.1"/>
    <property type="molecule type" value="Genomic_DNA"/>
</dbReference>
<keyword evidence="1" id="KW-0472">Membrane</keyword>
<feature type="transmembrane region" description="Helical" evidence="1">
    <location>
        <begin position="76"/>
        <end position="95"/>
    </location>
</feature>
<protein>
    <submittedName>
        <fullName evidence="2">Pr6Pr family membrane protein</fullName>
    </submittedName>
</protein>
<feature type="transmembrane region" description="Helical" evidence="1">
    <location>
        <begin position="107"/>
        <end position="126"/>
    </location>
</feature>
<keyword evidence="1" id="KW-0812">Transmembrane</keyword>
<organism evidence="2 3">
    <name type="scientific">Actinomyces graevenitzii</name>
    <dbReference type="NCBI Taxonomy" id="55565"/>
    <lineage>
        <taxon>Bacteria</taxon>
        <taxon>Bacillati</taxon>
        <taxon>Actinomycetota</taxon>
        <taxon>Actinomycetes</taxon>
        <taxon>Actinomycetales</taxon>
        <taxon>Actinomycetaceae</taxon>
        <taxon>Actinomyces</taxon>
    </lineage>
</organism>
<sequence length="240" mass="26363">MSKTYTPAPAYTSTSALGRNARLIYGAIAAITWFGFSATVIITACDGYARGNVDPGMFGTSAPGWSGAPTRLFETFSYFTEWSNILVAVVATYLARHQGPASNWWRALQLCATMMITVTGIVYAGFIGPYKQLSGWDYLTNPIQHIIVPLAMVLAWFITGPRGGIDRGVILRSLVIPVVWVPFILIRGAITHTYPYGFLNVEVLGYAVSLMAIGFTLVFALVCILIFAGFDRWLTRRAQR</sequence>
<feature type="transmembrane region" description="Helical" evidence="1">
    <location>
        <begin position="138"/>
        <end position="157"/>
    </location>
</feature>
<dbReference type="Proteomes" id="UP000830236">
    <property type="component" value="Chromosome"/>
</dbReference>
<evidence type="ECO:0000313" key="3">
    <source>
        <dbReference type="Proteomes" id="UP000830236"/>
    </source>
</evidence>
<name>A0A9E7DD54_9ACTO</name>
<accession>A0A9E7DD54</accession>
<reference evidence="2" key="1">
    <citation type="submission" date="2022-05" db="EMBL/GenBank/DDBJ databases">
        <title>Using nanopore sequencing to obtain complete genomes from saliva samples.</title>
        <authorList>
            <person name="Baker J.L."/>
        </authorList>
    </citation>
    <scope>NUCLEOTIDE SEQUENCE</scope>
    <source>
        <strain evidence="2">JCVI-JB-Ag32</strain>
    </source>
</reference>
<dbReference type="KEGG" id="agh:M3I41_00685"/>
<keyword evidence="1" id="KW-1133">Transmembrane helix</keyword>
<proteinExistence type="predicted"/>
<dbReference type="NCBIfam" id="NF038065">
    <property type="entry name" value="Pr6Pr"/>
    <property type="match status" value="1"/>
</dbReference>
<dbReference type="AlphaFoldDB" id="A0A9E7DD54"/>
<feature type="transmembrane region" description="Helical" evidence="1">
    <location>
        <begin position="169"/>
        <end position="190"/>
    </location>
</feature>
<dbReference type="InterPro" id="IPR049713">
    <property type="entry name" value="Pr6Pr-like"/>
</dbReference>
<evidence type="ECO:0000313" key="2">
    <source>
        <dbReference type="EMBL" id="UQF79830.1"/>
    </source>
</evidence>